<feature type="DNA-binding region" description="H-T-H motif" evidence="2">
    <location>
        <begin position="34"/>
        <end position="53"/>
    </location>
</feature>
<gene>
    <name evidence="4" type="ORF">JOC73_000659</name>
</gene>
<dbReference type="Proteomes" id="UP001314796">
    <property type="component" value="Unassembled WGS sequence"/>
</dbReference>
<evidence type="ECO:0000259" key="3">
    <source>
        <dbReference type="PROSITE" id="PS50977"/>
    </source>
</evidence>
<protein>
    <submittedName>
        <fullName evidence="4">AcrR family transcriptional regulator</fullName>
    </submittedName>
</protein>
<dbReference type="SUPFAM" id="SSF46689">
    <property type="entry name" value="Homeodomain-like"/>
    <property type="match status" value="1"/>
</dbReference>
<dbReference type="Pfam" id="PF00440">
    <property type="entry name" value="TetR_N"/>
    <property type="match status" value="1"/>
</dbReference>
<dbReference type="RefSeq" id="WP_204400432.1">
    <property type="nucleotide sequence ID" value="NZ_JAFBEE010000003.1"/>
</dbReference>
<proteinExistence type="predicted"/>
<evidence type="ECO:0000313" key="5">
    <source>
        <dbReference type="Proteomes" id="UP001314796"/>
    </source>
</evidence>
<dbReference type="Gene3D" id="1.10.357.10">
    <property type="entry name" value="Tetracycline Repressor, domain 2"/>
    <property type="match status" value="1"/>
</dbReference>
<dbReference type="PROSITE" id="PS50977">
    <property type="entry name" value="HTH_TETR_2"/>
    <property type="match status" value="1"/>
</dbReference>
<dbReference type="InterPro" id="IPR001647">
    <property type="entry name" value="HTH_TetR"/>
</dbReference>
<keyword evidence="1 2" id="KW-0238">DNA-binding</keyword>
<feature type="domain" description="HTH tetR-type" evidence="3">
    <location>
        <begin position="11"/>
        <end position="71"/>
    </location>
</feature>
<sequence length="207" mass="23948">MPTKTYFNLKEDKQKLVYRAVFDEFTRVPLEEVSVKNIVTSADIPRGSFYQYFNDKEEALVYLITETKNQGHEELGQSNNEMQLDIFEFMERVFVSEINKIKNKELSDRLRLLKQIVKSPKATSVFYSVMSGSRLDHPVLEKCWKNMGMSDKVDLQEIKTSIFDLVFATLKDCLILAIDSEEGIDASINQFKLKMNIIKLGVNQLGR</sequence>
<keyword evidence="5" id="KW-1185">Reference proteome</keyword>
<evidence type="ECO:0000313" key="4">
    <source>
        <dbReference type="EMBL" id="MBM7614148.1"/>
    </source>
</evidence>
<dbReference type="EMBL" id="JAFBEE010000003">
    <property type="protein sequence ID" value="MBM7614148.1"/>
    <property type="molecule type" value="Genomic_DNA"/>
</dbReference>
<evidence type="ECO:0000256" key="1">
    <source>
        <dbReference type="ARBA" id="ARBA00023125"/>
    </source>
</evidence>
<comment type="caution">
    <text evidence="4">The sequence shown here is derived from an EMBL/GenBank/DDBJ whole genome shotgun (WGS) entry which is preliminary data.</text>
</comment>
<name>A0ABS2NMJ2_9FIRM</name>
<evidence type="ECO:0000256" key="2">
    <source>
        <dbReference type="PROSITE-ProRule" id="PRU00335"/>
    </source>
</evidence>
<accession>A0ABS2NMJ2</accession>
<dbReference type="InterPro" id="IPR009057">
    <property type="entry name" value="Homeodomain-like_sf"/>
</dbReference>
<organism evidence="4 5">
    <name type="scientific">Alkaliphilus hydrothermalis</name>
    <dbReference type="NCBI Taxonomy" id="1482730"/>
    <lineage>
        <taxon>Bacteria</taxon>
        <taxon>Bacillati</taxon>
        <taxon>Bacillota</taxon>
        <taxon>Clostridia</taxon>
        <taxon>Peptostreptococcales</taxon>
        <taxon>Natronincolaceae</taxon>
        <taxon>Alkaliphilus</taxon>
    </lineage>
</organism>
<reference evidence="4 5" key="1">
    <citation type="submission" date="2021-01" db="EMBL/GenBank/DDBJ databases">
        <title>Genomic Encyclopedia of Type Strains, Phase IV (KMG-IV): sequencing the most valuable type-strain genomes for metagenomic binning, comparative biology and taxonomic classification.</title>
        <authorList>
            <person name="Goeker M."/>
        </authorList>
    </citation>
    <scope>NUCLEOTIDE SEQUENCE [LARGE SCALE GENOMIC DNA]</scope>
    <source>
        <strain evidence="4 5">DSM 25890</strain>
    </source>
</reference>